<dbReference type="EMBL" id="BGPR01000002">
    <property type="protein sequence ID" value="GBL72791.1"/>
    <property type="molecule type" value="Genomic_DNA"/>
</dbReference>
<protein>
    <submittedName>
        <fullName evidence="1">Uncharacterized protein</fullName>
    </submittedName>
</protein>
<name>A0A4Y1ZZ46_ARAVE</name>
<sequence length="117" mass="12428">MSTVVSHKMAITTIDAPIPLGGLDSPSRHCKWGQRNHTTIFVHPGELRTLSYVRSWVSSYNSANFHAKSRYGYGGLGYGGYGYGGLGYGGYGIGNGGYGYGGLGGYGSFGYGYDAYL</sequence>
<reference evidence="1 2" key="1">
    <citation type="journal article" date="2019" name="Sci. Rep.">
        <title>Orb-weaving spider Araneus ventricosus genome elucidates the spidroin gene catalogue.</title>
        <authorList>
            <person name="Kono N."/>
            <person name="Nakamura H."/>
            <person name="Ohtoshi R."/>
            <person name="Moran D.A.P."/>
            <person name="Shinohara A."/>
            <person name="Yoshida Y."/>
            <person name="Fujiwara M."/>
            <person name="Mori M."/>
            <person name="Tomita M."/>
            <person name="Arakawa K."/>
        </authorList>
    </citation>
    <scope>NUCLEOTIDE SEQUENCE [LARGE SCALE GENOMIC DNA]</scope>
</reference>
<evidence type="ECO:0000313" key="1">
    <source>
        <dbReference type="EMBL" id="GBL72791.1"/>
    </source>
</evidence>
<dbReference type="Proteomes" id="UP000499080">
    <property type="component" value="Unassembled WGS sequence"/>
</dbReference>
<dbReference type="AlphaFoldDB" id="A0A4Y1ZZ46"/>
<keyword evidence="2" id="KW-1185">Reference proteome</keyword>
<proteinExistence type="predicted"/>
<gene>
    <name evidence="1" type="ORF">AVEN_128005_1</name>
</gene>
<evidence type="ECO:0000313" key="2">
    <source>
        <dbReference type="Proteomes" id="UP000499080"/>
    </source>
</evidence>
<comment type="caution">
    <text evidence="1">The sequence shown here is derived from an EMBL/GenBank/DDBJ whole genome shotgun (WGS) entry which is preliminary data.</text>
</comment>
<accession>A0A4Y1ZZ46</accession>
<organism evidence="1 2">
    <name type="scientific">Araneus ventricosus</name>
    <name type="common">Orbweaver spider</name>
    <name type="synonym">Epeira ventricosa</name>
    <dbReference type="NCBI Taxonomy" id="182803"/>
    <lineage>
        <taxon>Eukaryota</taxon>
        <taxon>Metazoa</taxon>
        <taxon>Ecdysozoa</taxon>
        <taxon>Arthropoda</taxon>
        <taxon>Chelicerata</taxon>
        <taxon>Arachnida</taxon>
        <taxon>Araneae</taxon>
        <taxon>Araneomorphae</taxon>
        <taxon>Entelegynae</taxon>
        <taxon>Araneoidea</taxon>
        <taxon>Araneidae</taxon>
        <taxon>Araneus</taxon>
    </lineage>
</organism>